<dbReference type="STRING" id="1765967.BW247_04640"/>
<sequence length="249" mass="27246">MARLGDIVAWCDELLQPNRFRDYCPNGLQVEGREEVRTLVSGVTATQALIDAALDLNADAILVHHGYFWRGEDARVIGMRRKRLRSLLANDLSLIAYHLPLDAHPEVGNNAQLAARLGLQFEASLNTEGVGSLGHLAAPMRGVDFAQHIERTLGRAPVWVDGGPERIERIAWCTGGAQGYIEQAADAGVDAYLSGEISEQTTHVARERGLHYFAAGHHATERYGAPALGERLATRFALTHHFVDIDNPA</sequence>
<dbReference type="GO" id="GO:0005737">
    <property type="term" value="C:cytoplasm"/>
    <property type="evidence" value="ECO:0007669"/>
    <property type="project" value="TreeGrafter"/>
</dbReference>
<dbReference type="AlphaFoldDB" id="A0A1P8UF32"/>
<evidence type="ECO:0000256" key="2">
    <source>
        <dbReference type="ARBA" id="ARBA00022112"/>
    </source>
</evidence>
<organism evidence="5 6">
    <name type="scientific">Acidihalobacter ferrooxydans</name>
    <dbReference type="NCBI Taxonomy" id="1765967"/>
    <lineage>
        <taxon>Bacteria</taxon>
        <taxon>Pseudomonadati</taxon>
        <taxon>Pseudomonadota</taxon>
        <taxon>Gammaproteobacteria</taxon>
        <taxon>Chromatiales</taxon>
        <taxon>Ectothiorhodospiraceae</taxon>
        <taxon>Acidihalobacter</taxon>
    </lineage>
</organism>
<evidence type="ECO:0000313" key="5">
    <source>
        <dbReference type="EMBL" id="APZ42463.1"/>
    </source>
</evidence>
<reference evidence="5 6" key="1">
    <citation type="submission" date="2017-01" db="EMBL/GenBank/DDBJ databases">
        <title>Draft sequence of Acidihalobacter ferrooxidans strain DSM 14175 (strain V8).</title>
        <authorList>
            <person name="Khaleque H.N."/>
            <person name="Ramsay J.P."/>
            <person name="Murphy R.J.T."/>
            <person name="Kaksonen A.H."/>
            <person name="Boxall N.J."/>
            <person name="Watkin E.L.J."/>
        </authorList>
    </citation>
    <scope>NUCLEOTIDE SEQUENCE [LARGE SCALE GENOMIC DNA]</scope>
    <source>
        <strain evidence="5 6">V8</strain>
    </source>
</reference>
<dbReference type="PANTHER" id="PTHR13799:SF14">
    <property type="entry name" value="GTP CYCLOHYDROLASE 1 TYPE 2 HOMOLOG"/>
    <property type="match status" value="1"/>
</dbReference>
<feature type="binding site" evidence="4">
    <location>
        <position position="221"/>
    </location>
    <ligand>
        <name>a divalent metal cation</name>
        <dbReference type="ChEBI" id="CHEBI:60240"/>
        <label>1</label>
    </ligand>
</feature>
<dbReference type="OrthoDB" id="9800881at2"/>
<dbReference type="Proteomes" id="UP000243807">
    <property type="component" value="Chromosome"/>
</dbReference>
<dbReference type="InterPro" id="IPR002678">
    <property type="entry name" value="DUF34/NIF3"/>
</dbReference>
<evidence type="ECO:0000256" key="4">
    <source>
        <dbReference type="PIRSR" id="PIRSR602678-1"/>
    </source>
</evidence>
<feature type="binding site" evidence="4">
    <location>
        <position position="102"/>
    </location>
    <ligand>
        <name>a divalent metal cation</name>
        <dbReference type="ChEBI" id="CHEBI:60240"/>
        <label>1</label>
    </ligand>
</feature>
<feature type="binding site" evidence="4">
    <location>
        <position position="65"/>
    </location>
    <ligand>
        <name>a divalent metal cation</name>
        <dbReference type="ChEBI" id="CHEBI:60240"/>
        <label>1</label>
    </ligand>
</feature>
<dbReference type="PANTHER" id="PTHR13799">
    <property type="entry name" value="NGG1 INTERACTING FACTOR 3"/>
    <property type="match status" value="1"/>
</dbReference>
<dbReference type="Pfam" id="PF01784">
    <property type="entry name" value="DUF34_NIF3"/>
    <property type="match status" value="1"/>
</dbReference>
<keyword evidence="3 4" id="KW-0479">Metal-binding</keyword>
<gene>
    <name evidence="5" type="ORF">BW247_04640</name>
</gene>
<dbReference type="FunFam" id="3.40.1390.30:FF:000002">
    <property type="entry name" value="Nif3-like dinuclear metal center protein"/>
    <property type="match status" value="1"/>
</dbReference>
<dbReference type="InterPro" id="IPR036069">
    <property type="entry name" value="DUF34/NIF3_sf"/>
</dbReference>
<comment type="similarity">
    <text evidence="1">Belongs to the GTP cyclohydrolase I type 2/NIF3 family.</text>
</comment>
<proteinExistence type="inferred from homology"/>
<name>A0A1P8UF32_9GAMM</name>
<dbReference type="GO" id="GO:0046872">
    <property type="term" value="F:metal ion binding"/>
    <property type="evidence" value="ECO:0007669"/>
    <property type="project" value="UniProtKB-KW"/>
</dbReference>
<dbReference type="KEGG" id="afy:BW247_04640"/>
<evidence type="ECO:0000256" key="3">
    <source>
        <dbReference type="ARBA" id="ARBA00022723"/>
    </source>
</evidence>
<dbReference type="EMBL" id="CP019434">
    <property type="protein sequence ID" value="APZ42463.1"/>
    <property type="molecule type" value="Genomic_DNA"/>
</dbReference>
<evidence type="ECO:0000313" key="6">
    <source>
        <dbReference type="Proteomes" id="UP000243807"/>
    </source>
</evidence>
<dbReference type="Gene3D" id="3.40.1390.30">
    <property type="entry name" value="NIF3 (NGG1p interacting factor 3)-like"/>
    <property type="match status" value="2"/>
</dbReference>
<dbReference type="SUPFAM" id="SSF102705">
    <property type="entry name" value="NIF3 (NGG1p interacting factor 3)-like"/>
    <property type="match status" value="1"/>
</dbReference>
<dbReference type="NCBIfam" id="TIGR00486">
    <property type="entry name" value="YbgI_SA1388"/>
    <property type="match status" value="1"/>
</dbReference>
<accession>A0A1P8UF32</accession>
<keyword evidence="6" id="KW-1185">Reference proteome</keyword>
<protein>
    <recommendedName>
        <fullName evidence="2">GTP cyclohydrolase 1 type 2 homolog</fullName>
    </recommendedName>
</protein>
<evidence type="ECO:0000256" key="1">
    <source>
        <dbReference type="ARBA" id="ARBA00006964"/>
    </source>
</evidence>
<feature type="binding site" evidence="4">
    <location>
        <position position="64"/>
    </location>
    <ligand>
        <name>a divalent metal cation</name>
        <dbReference type="ChEBI" id="CHEBI:60240"/>
        <label>2</label>
    </ligand>
</feature>
<dbReference type="RefSeq" id="WP_076836084.1">
    <property type="nucleotide sequence ID" value="NZ_CP019434.1"/>
</dbReference>
<feature type="binding site" evidence="4">
    <location>
        <position position="217"/>
    </location>
    <ligand>
        <name>a divalent metal cation</name>
        <dbReference type="ChEBI" id="CHEBI:60240"/>
        <label>1</label>
    </ligand>
</feature>